<evidence type="ECO:0000313" key="3">
    <source>
        <dbReference type="EMBL" id="RMB11939.1"/>
    </source>
</evidence>
<accession>A0A3M0CWW6</accession>
<dbReference type="EMBL" id="REFR01000009">
    <property type="protein sequence ID" value="RMB11939.1"/>
    <property type="molecule type" value="Genomic_DNA"/>
</dbReference>
<dbReference type="Proteomes" id="UP000271227">
    <property type="component" value="Unassembled WGS sequence"/>
</dbReference>
<evidence type="ECO:0000259" key="2">
    <source>
        <dbReference type="Pfam" id="PF18798"/>
    </source>
</evidence>
<reference evidence="3 4" key="1">
    <citation type="submission" date="2018-10" db="EMBL/GenBank/DDBJ databases">
        <title>Genomic Encyclopedia of Archaeal and Bacterial Type Strains, Phase II (KMG-II): from individual species to whole genera.</title>
        <authorList>
            <person name="Goeker M."/>
        </authorList>
    </citation>
    <scope>NUCLEOTIDE SEQUENCE [LARGE SCALE GENOMIC DNA]</scope>
    <source>
        <strain evidence="3 4">DSM 25217</strain>
    </source>
</reference>
<feature type="domain" description="Large polyvalent protein-associated" evidence="2">
    <location>
        <begin position="1174"/>
        <end position="1285"/>
    </location>
</feature>
<feature type="region of interest" description="Disordered" evidence="1">
    <location>
        <begin position="769"/>
        <end position="874"/>
    </location>
</feature>
<feature type="region of interest" description="Disordered" evidence="1">
    <location>
        <begin position="428"/>
        <end position="512"/>
    </location>
</feature>
<feature type="compositionally biased region" description="Polar residues" evidence="1">
    <location>
        <begin position="959"/>
        <end position="971"/>
    </location>
</feature>
<proteinExistence type="predicted"/>
<sequence length="1329" mass="137005">MARMGLLMGDALTGMGAALRQGGTWRAERLREAGIIPISADLDTGLAQGLAQGAPLDPLADAPDGGVWPPDVPLPIASHFPMVPPQAADMPQRVDTPLPVGPVPDFDASSLPDGAGRWPGTVPGAIPGAFPGTGPDIALARAYGRTTGGAPVRSGAGDEAGDDNNLLSRMTQAGADTASALGGFLADAGRDIADTSLEAGLRSVGETALDTAGSGLSGLHALAESGAIPITGPLLRYLARDNDLLDRMGEALKRGADRIAPAPEERTFITEMVADLTQLGIMAGLSALNPAVGIAAIAGIGADSMAERADALGIDDARRDQAVLLSAVLTAALGKTGLSAVVGRLPRPVQNRFLGLMAEIGIAGGGAAIDDVTEQVGRNAIARQVLDDPTGLLDGAGESAATAATTEAMLRTLLITALPGKYRGTAVERTLTGEAPDTGTGTAPLMDNETTPPMDTGADNGTGKETATGRQDSGPDSRVPGPNPGINTDTDIDTVTGTGTGPKPYTGTTPETAATTLGGFLAGIGRDIADTSPEATLRDLGAGALHAAGQGASGLQKLLESDQPALPPPYQPYRRLAQYWALRHGLLGEAGQDLKQAAARIAPAPEDRTIVTKTAHSLGAMALMVAMGKLSAIGGGILMMGMGADDMADRAEALDIDDARRDQAMFLAATVTLALEKAGLAAVVERLPRPVKRRFVGLITDIVIAAGGEAASEVTEQVARNAIARQVLDDPAGLLDGAGESAATAATTEAMLRTLLIAALPGKYRGTAVERTLTGETPDTGTTDTGTTDTGGRPLPDTGAGNGAGNRAGNGAATGQRDSGPDGGGGTDGRAPTADGGNLPHKGSAPSAGRHDPSLARGDGAINRDPRADAGNADAAATLKATADAAAPDGDATVRRALLRTALAQRLGAIGLSDKVHLRVVDRVTALTETGAVEVDGRILLTWEEAKPMMGAALRTGTGARNTGARNTGARNTDARNTDARNTGAQSTAPENTTPENSFVDAQGRKPILQMDVALTARDPQATLNYEAVHAMRLLGLFEDDEWRALTRSALGNRALMRRVDRAYGDLPADRRAEEAVAELYADYVRGSGPRPDGLLQRLLERIRQALQAIGDALRSQDIHAAEQVMAAMDSGAVGARTPRPGGGPGSDGRVMPLTPGRPAVILTGRELGPVASLPAMRARVERFYRNELQGQWVPMHKHGLNVTFTRLGLGKTLSNTAQSLTLQMLPALEDIIGTARITESVPVTGSKARSFSKAHFAENVVAVDGRTYRVGVTLFERHDGQVFYNLNADLSDRLKDADLRLHRLHGFTGATTFSDDINMIIVGEVTEK</sequence>
<dbReference type="RefSeq" id="WP_170163556.1">
    <property type="nucleotide sequence ID" value="NZ_REFR01000009.1"/>
</dbReference>
<feature type="compositionally biased region" description="Low complexity" evidence="1">
    <location>
        <begin position="771"/>
        <end position="799"/>
    </location>
</feature>
<name>A0A3M0CWW6_9PROT</name>
<dbReference type="Pfam" id="PF18798">
    <property type="entry name" value="LPD3"/>
    <property type="match status" value="1"/>
</dbReference>
<feature type="compositionally biased region" description="Polar residues" evidence="1">
    <location>
        <begin position="980"/>
        <end position="997"/>
    </location>
</feature>
<evidence type="ECO:0000256" key="1">
    <source>
        <dbReference type="SAM" id="MobiDB-lite"/>
    </source>
</evidence>
<keyword evidence="4" id="KW-1185">Reference proteome</keyword>
<protein>
    <recommendedName>
        <fullName evidence="2">Large polyvalent protein-associated domain-containing protein</fullName>
    </recommendedName>
</protein>
<dbReference type="InParanoid" id="A0A3M0CWW6"/>
<feature type="compositionally biased region" description="Low complexity" evidence="1">
    <location>
        <begin position="809"/>
        <end position="818"/>
    </location>
</feature>
<dbReference type="InterPro" id="IPR040824">
    <property type="entry name" value="LPD3"/>
</dbReference>
<gene>
    <name evidence="3" type="ORF">BXY39_0426</name>
</gene>
<evidence type="ECO:0000313" key="4">
    <source>
        <dbReference type="Proteomes" id="UP000271227"/>
    </source>
</evidence>
<feature type="region of interest" description="Disordered" evidence="1">
    <location>
        <begin position="956"/>
        <end position="1003"/>
    </location>
</feature>
<organism evidence="3 4">
    <name type="scientific">Eilatimonas milleporae</name>
    <dbReference type="NCBI Taxonomy" id="911205"/>
    <lineage>
        <taxon>Bacteria</taxon>
        <taxon>Pseudomonadati</taxon>
        <taxon>Pseudomonadota</taxon>
        <taxon>Alphaproteobacteria</taxon>
        <taxon>Kordiimonadales</taxon>
        <taxon>Kordiimonadaceae</taxon>
        <taxon>Eilatimonas</taxon>
    </lineage>
</organism>
<comment type="caution">
    <text evidence="3">The sequence shown here is derived from an EMBL/GenBank/DDBJ whole genome shotgun (WGS) entry which is preliminary data.</text>
</comment>
<feature type="compositionally biased region" description="Low complexity" evidence="1">
    <location>
        <begin position="493"/>
        <end position="512"/>
    </location>
</feature>